<feature type="domain" description="BPTI/Kunitz inhibitor" evidence="2">
    <location>
        <begin position="39"/>
        <end position="88"/>
    </location>
</feature>
<accession>A0A4R3MQA8</accession>
<dbReference type="InterPro" id="IPR036880">
    <property type="entry name" value="Kunitz_BPTI_sf"/>
</dbReference>
<dbReference type="RefSeq" id="WP_132978713.1">
    <property type="nucleotide sequence ID" value="NZ_SMAO01000016.1"/>
</dbReference>
<sequence>MLRALFFSFFVVSLSLPGCGGGSGNHELKSATDELPVGCLIKPDPGACRGTETGFYYDYRDNRCKPFAHGGCGAQVPFQTLQACRDFCGADG</sequence>
<dbReference type="PANTHER" id="PTHR10083:SF374">
    <property type="entry name" value="BPTI_KUNITZ INHIBITOR DOMAIN-CONTAINING PROTEIN"/>
    <property type="match status" value="1"/>
</dbReference>
<dbReference type="SUPFAM" id="SSF57362">
    <property type="entry name" value="BPTI-like"/>
    <property type="match status" value="1"/>
</dbReference>
<reference evidence="3 4" key="1">
    <citation type="submission" date="2019-03" db="EMBL/GenBank/DDBJ databases">
        <title>Genomic Encyclopedia of Type Strains, Phase IV (KMG-IV): sequencing the most valuable type-strain genomes for metagenomic binning, comparative biology and taxonomic classification.</title>
        <authorList>
            <person name="Goeker M."/>
        </authorList>
    </citation>
    <scope>NUCLEOTIDE SEQUENCE [LARGE SCALE GENOMIC DNA]</scope>
    <source>
        <strain evidence="3 4">DSM 13587</strain>
    </source>
</reference>
<comment type="caution">
    <text evidence="3">The sequence shown here is derived from an EMBL/GenBank/DDBJ whole genome shotgun (WGS) entry which is preliminary data.</text>
</comment>
<protein>
    <submittedName>
        <fullName evidence="3">Trypsin inhibitor</fullName>
    </submittedName>
</protein>
<dbReference type="Pfam" id="PF00014">
    <property type="entry name" value="Kunitz_BPTI"/>
    <property type="match status" value="1"/>
</dbReference>
<evidence type="ECO:0000256" key="1">
    <source>
        <dbReference type="ARBA" id="ARBA00023157"/>
    </source>
</evidence>
<evidence type="ECO:0000313" key="3">
    <source>
        <dbReference type="EMBL" id="TCT17989.1"/>
    </source>
</evidence>
<name>A0A4R3MQA8_9GAMM</name>
<dbReference type="Proteomes" id="UP000295717">
    <property type="component" value="Unassembled WGS sequence"/>
</dbReference>
<dbReference type="Gene3D" id="4.10.410.10">
    <property type="entry name" value="Pancreatic trypsin inhibitor Kunitz domain"/>
    <property type="match status" value="1"/>
</dbReference>
<organism evidence="3 4">
    <name type="scientific">Thiobaca trueperi</name>
    <dbReference type="NCBI Taxonomy" id="127458"/>
    <lineage>
        <taxon>Bacteria</taxon>
        <taxon>Pseudomonadati</taxon>
        <taxon>Pseudomonadota</taxon>
        <taxon>Gammaproteobacteria</taxon>
        <taxon>Chromatiales</taxon>
        <taxon>Chromatiaceae</taxon>
        <taxon>Thiobaca</taxon>
    </lineage>
</organism>
<dbReference type="InterPro" id="IPR002223">
    <property type="entry name" value="Kunitz_BPTI"/>
</dbReference>
<dbReference type="GO" id="GO:0004867">
    <property type="term" value="F:serine-type endopeptidase inhibitor activity"/>
    <property type="evidence" value="ECO:0007669"/>
    <property type="project" value="InterPro"/>
</dbReference>
<keyword evidence="4" id="KW-1185">Reference proteome</keyword>
<gene>
    <name evidence="3" type="ORF">EDC35_11627</name>
</gene>
<evidence type="ECO:0000313" key="4">
    <source>
        <dbReference type="Proteomes" id="UP000295717"/>
    </source>
</evidence>
<evidence type="ECO:0000259" key="2">
    <source>
        <dbReference type="PROSITE" id="PS50279"/>
    </source>
</evidence>
<proteinExistence type="predicted"/>
<dbReference type="PROSITE" id="PS50279">
    <property type="entry name" value="BPTI_KUNITZ_2"/>
    <property type="match status" value="1"/>
</dbReference>
<dbReference type="OrthoDB" id="459223at2"/>
<keyword evidence="1" id="KW-1015">Disulfide bond</keyword>
<dbReference type="SMART" id="SM00131">
    <property type="entry name" value="KU"/>
    <property type="match status" value="1"/>
</dbReference>
<dbReference type="InterPro" id="IPR050098">
    <property type="entry name" value="TFPI/VKTCI-like"/>
</dbReference>
<dbReference type="EMBL" id="SMAO01000016">
    <property type="protein sequence ID" value="TCT17989.1"/>
    <property type="molecule type" value="Genomic_DNA"/>
</dbReference>
<dbReference type="PANTHER" id="PTHR10083">
    <property type="entry name" value="KUNITZ-TYPE PROTEASE INHIBITOR-RELATED"/>
    <property type="match status" value="1"/>
</dbReference>
<dbReference type="AlphaFoldDB" id="A0A4R3MQA8"/>